<dbReference type="Gene3D" id="2.60.40.10">
    <property type="entry name" value="Immunoglobulins"/>
    <property type="match status" value="1"/>
</dbReference>
<dbReference type="PROSITE" id="PS50835">
    <property type="entry name" value="IG_LIKE"/>
    <property type="match status" value="1"/>
</dbReference>
<dbReference type="Pfam" id="PF18962">
    <property type="entry name" value="Por_Secre_tail"/>
    <property type="match status" value="1"/>
</dbReference>
<dbReference type="SUPFAM" id="SSF48726">
    <property type="entry name" value="Immunoglobulin"/>
    <property type="match status" value="1"/>
</dbReference>
<dbReference type="RefSeq" id="WP_345242847.1">
    <property type="nucleotide sequence ID" value="NZ_BAABHD010000022.1"/>
</dbReference>
<name>A0ABP8MSI0_9BACT</name>
<comment type="caution">
    <text evidence="2">The sequence shown here is derived from an EMBL/GenBank/DDBJ whole genome shotgun (WGS) entry which is preliminary data.</text>
</comment>
<organism evidence="2 3">
    <name type="scientific">Nibrella saemangeumensis</name>
    <dbReference type="NCBI Taxonomy" id="1084526"/>
    <lineage>
        <taxon>Bacteria</taxon>
        <taxon>Pseudomonadati</taxon>
        <taxon>Bacteroidota</taxon>
        <taxon>Cytophagia</taxon>
        <taxon>Cytophagales</taxon>
        <taxon>Spirosomataceae</taxon>
        <taxon>Nibrella</taxon>
    </lineage>
</organism>
<protein>
    <recommendedName>
        <fullName evidence="1">Ig-like domain-containing protein</fullName>
    </recommendedName>
</protein>
<accession>A0ABP8MSI0</accession>
<dbReference type="InterPro" id="IPR007110">
    <property type="entry name" value="Ig-like_dom"/>
</dbReference>
<dbReference type="Pfam" id="PF07679">
    <property type="entry name" value="I-set"/>
    <property type="match status" value="1"/>
</dbReference>
<dbReference type="InterPro" id="IPR022409">
    <property type="entry name" value="PKD/Chitinase_dom"/>
</dbReference>
<dbReference type="SMART" id="SM00089">
    <property type="entry name" value="PKD"/>
    <property type="match status" value="3"/>
</dbReference>
<dbReference type="InterPro" id="IPR013783">
    <property type="entry name" value="Ig-like_fold"/>
</dbReference>
<evidence type="ECO:0000259" key="1">
    <source>
        <dbReference type="PROSITE" id="PS50835"/>
    </source>
</evidence>
<proteinExistence type="predicted"/>
<dbReference type="EMBL" id="BAABHD010000022">
    <property type="protein sequence ID" value="GAA4453588.1"/>
    <property type="molecule type" value="Genomic_DNA"/>
</dbReference>
<feature type="domain" description="Ig-like" evidence="1">
    <location>
        <begin position="395"/>
        <end position="512"/>
    </location>
</feature>
<dbReference type="SUPFAM" id="SSF49299">
    <property type="entry name" value="PKD domain"/>
    <property type="match status" value="1"/>
</dbReference>
<evidence type="ECO:0000313" key="2">
    <source>
        <dbReference type="EMBL" id="GAA4453588.1"/>
    </source>
</evidence>
<gene>
    <name evidence="2" type="ORF">GCM10023189_18870</name>
</gene>
<sequence>MTAVWATTFPVTTTANTGPGSLRQAILDANADNTATADNPHVINITSTGTITLEKPFLVLTNHITIQGPGQTSLTISGANATRIFWLQNGTITIRDVTMADGLAKGGDGGGGGMGAGGAIFMHEGREGGSGSLSVKLINVTLNNNKAVGGTAISSSDGYGPGGGMGGDGVRSGGGGVLGMGGGGGGGSVEDASNSAPGGNGGIPIFGNGGWYGSGAGGFGGGGGNGLQARSVETSAPSGGAGGFGGGGGEGGIGYYEYFMGNLILHKPNGAGGIGGFGGGGGNSPGLHATAGGRGGFGGGGGYPYGSAGFGGGEGGGRSDGRFEDVSGGGGMGAGGAIFVASGALQLVNVSFTGNTAIAEYNPYGGGGSAFGGAIFIFNKADNYGYPAPGTTNDPTVSGCNFTFTNNEAREGYQTKSDNTYGTISGYTGSAITQQPLSGTAICPGGSATTSVSVEGTGPFSYQWYKDGQNLGAAQRTATLSLTNLQASQAGSYSVVITGECTSLTSTAFSLTVNSAPVPTLSVSGTLTCAQTSVTLTVGGGSSYQFSGQGILNQNSSSGEAVVNATGTYSVTVTSANGCTAETSVTVSEDITAPQPLINPSSYTLSCATPSVSLTASGGVSYRWENGSSNPVRTVSKAGTYSVTVTSANGCPAVANVQISGSTAPASASITASAIWVSTGQSVTLTASGGTSYQWNTGGHGNTVTVIPPTGTSVYSVTVTDAAGCSGTASISITATEQIQVTGPASLCVKTSPPARDQVSLPLTMTVIGAPAAYVYTWSYKTPKSTKYKAIEVGGTSIGTVEMLPVAGEPELTIKGAKGNLNSLQGYRVRMTVTLAGQMVGSAETLLDGSCPVGSSNSRLGALSAETVQVLIYPNPVADRLQVEIRGLGQTAKVGIFDLQGRQQGQWTVEPVEGAGQLNTPLSDLPGGLYLLQVETANGVLHRQRVLKH</sequence>
<dbReference type="InterPro" id="IPR026444">
    <property type="entry name" value="Secre_tail"/>
</dbReference>
<dbReference type="NCBIfam" id="TIGR04183">
    <property type="entry name" value="Por_Secre_tail"/>
    <property type="match status" value="1"/>
</dbReference>
<dbReference type="InterPro" id="IPR035986">
    <property type="entry name" value="PKD_dom_sf"/>
</dbReference>
<reference evidence="3" key="1">
    <citation type="journal article" date="2019" name="Int. J. Syst. Evol. Microbiol.">
        <title>The Global Catalogue of Microorganisms (GCM) 10K type strain sequencing project: providing services to taxonomists for standard genome sequencing and annotation.</title>
        <authorList>
            <consortium name="The Broad Institute Genomics Platform"/>
            <consortium name="The Broad Institute Genome Sequencing Center for Infectious Disease"/>
            <person name="Wu L."/>
            <person name="Ma J."/>
        </authorList>
    </citation>
    <scope>NUCLEOTIDE SEQUENCE [LARGE SCALE GENOMIC DNA]</scope>
    <source>
        <strain evidence="3">JCM 17927</strain>
    </source>
</reference>
<dbReference type="Proteomes" id="UP001501175">
    <property type="component" value="Unassembled WGS sequence"/>
</dbReference>
<dbReference type="InterPro" id="IPR013098">
    <property type="entry name" value="Ig_I-set"/>
</dbReference>
<keyword evidence="3" id="KW-1185">Reference proteome</keyword>
<evidence type="ECO:0000313" key="3">
    <source>
        <dbReference type="Proteomes" id="UP001501175"/>
    </source>
</evidence>
<dbReference type="InterPro" id="IPR036179">
    <property type="entry name" value="Ig-like_dom_sf"/>
</dbReference>